<dbReference type="AlphaFoldDB" id="C3Z137"/>
<proteinExistence type="predicted"/>
<evidence type="ECO:0000256" key="1">
    <source>
        <dbReference type="SAM" id="SignalP"/>
    </source>
</evidence>
<name>C3Z137_BRAFL</name>
<protein>
    <submittedName>
        <fullName evidence="2">Uncharacterized protein</fullName>
    </submittedName>
</protein>
<feature type="chain" id="PRO_5002935863" evidence="1">
    <location>
        <begin position="18"/>
        <end position="118"/>
    </location>
</feature>
<organism>
    <name type="scientific">Branchiostoma floridae</name>
    <name type="common">Florida lancelet</name>
    <name type="synonym">Amphioxus</name>
    <dbReference type="NCBI Taxonomy" id="7739"/>
    <lineage>
        <taxon>Eukaryota</taxon>
        <taxon>Metazoa</taxon>
        <taxon>Chordata</taxon>
        <taxon>Cephalochordata</taxon>
        <taxon>Leptocardii</taxon>
        <taxon>Amphioxiformes</taxon>
        <taxon>Branchiostomatidae</taxon>
        <taxon>Branchiostoma</taxon>
    </lineage>
</organism>
<sequence length="118" mass="12299">MKTAILLLVLGLVVADAAVIHVTNGKEKSSGLERSSPCLVGAQCYTSNCGGVLSGSGHALCCCGGQGPSPSGAVITWRQLRTERKYEAEQQGNLPRRSPTIVSGWLRTESGMVALLVS</sequence>
<dbReference type="InParanoid" id="C3Z137"/>
<evidence type="ECO:0000313" key="2">
    <source>
        <dbReference type="EMBL" id="EEN53736.1"/>
    </source>
</evidence>
<reference evidence="2" key="1">
    <citation type="journal article" date="2008" name="Nature">
        <title>The amphioxus genome and the evolution of the chordate karyotype.</title>
        <authorList>
            <consortium name="US DOE Joint Genome Institute (JGI-PGF)"/>
            <person name="Putnam N.H."/>
            <person name="Butts T."/>
            <person name="Ferrier D.E.K."/>
            <person name="Furlong R.F."/>
            <person name="Hellsten U."/>
            <person name="Kawashima T."/>
            <person name="Robinson-Rechavi M."/>
            <person name="Shoguchi E."/>
            <person name="Terry A."/>
            <person name="Yu J.-K."/>
            <person name="Benito-Gutierrez E.L."/>
            <person name="Dubchak I."/>
            <person name="Garcia-Fernandez J."/>
            <person name="Gibson-Brown J.J."/>
            <person name="Grigoriev I.V."/>
            <person name="Horton A.C."/>
            <person name="de Jong P.J."/>
            <person name="Jurka J."/>
            <person name="Kapitonov V.V."/>
            <person name="Kohara Y."/>
            <person name="Kuroki Y."/>
            <person name="Lindquist E."/>
            <person name="Lucas S."/>
            <person name="Osoegawa K."/>
            <person name="Pennacchio L.A."/>
            <person name="Salamov A.A."/>
            <person name="Satou Y."/>
            <person name="Sauka-Spengler T."/>
            <person name="Schmutz J."/>
            <person name="Shin-I T."/>
            <person name="Toyoda A."/>
            <person name="Bronner-Fraser M."/>
            <person name="Fujiyama A."/>
            <person name="Holland L.Z."/>
            <person name="Holland P.W.H."/>
            <person name="Satoh N."/>
            <person name="Rokhsar D.S."/>
        </authorList>
    </citation>
    <scope>NUCLEOTIDE SEQUENCE [LARGE SCALE GENOMIC DNA]</scope>
    <source>
        <strain evidence="2">S238N-H82</strain>
        <tissue evidence="2">Testes</tissue>
    </source>
</reference>
<feature type="signal peptide" evidence="1">
    <location>
        <begin position="1"/>
        <end position="17"/>
    </location>
</feature>
<accession>C3Z137</accession>
<gene>
    <name evidence="2" type="ORF">BRAFLDRAFT_77371</name>
</gene>
<keyword evidence="1" id="KW-0732">Signal</keyword>
<dbReference type="EMBL" id="GG666571">
    <property type="protein sequence ID" value="EEN53736.1"/>
    <property type="molecule type" value="Genomic_DNA"/>
</dbReference>